<dbReference type="GO" id="GO:0002953">
    <property type="term" value="F:5'-deoxynucleotidase activity"/>
    <property type="evidence" value="ECO:0007669"/>
    <property type="project" value="UniProtKB-EC"/>
</dbReference>
<dbReference type="Pfam" id="PF00583">
    <property type="entry name" value="Acetyltransf_1"/>
    <property type="match status" value="1"/>
</dbReference>
<dbReference type="PROSITE" id="PS51186">
    <property type="entry name" value="GNAT"/>
    <property type="match status" value="1"/>
</dbReference>
<name>A0A2N0WGX8_9GAMM</name>
<gene>
    <name evidence="9" type="ORF">CW311_05835</name>
</gene>
<sequence>MELDVIQNRLAFLREAEKLKNVLRFSHTSNGRQESTAEHSWRLCLMAMTFADQFEEIDLAKTLKMCLIHDLGEAIHGDIPAIMKDQFPAKNQQEKQDLDQLTEYLDEHPKNLIRALWQEYEDAETAEARLVKALDKLETILQHNQGINPVNFDYAFNLSYGEKYTQIYPVLKQIRDILNQETQEKIKMNIQIRDEKLSDIQAIFDLTQAAFANAKHSSHTEQFIVNALRHSGQLSLSLVAISNHKLIGHIAFSPVKISDGTKDWYGLGPISVLPEYQGQGVGAKLMHAGLEALKDLDAVGCVLLGDPAYYSKFGFKADARLVLQGVPAEYFQILPFTEHVPSGDVVYADAFNAIA</sequence>
<evidence type="ECO:0000256" key="7">
    <source>
        <dbReference type="ARBA" id="ARBA00022801"/>
    </source>
</evidence>
<evidence type="ECO:0000256" key="2">
    <source>
        <dbReference type="ARBA" id="ARBA00001936"/>
    </source>
</evidence>
<dbReference type="AlphaFoldDB" id="A0A2N0WGX8"/>
<comment type="subunit">
    <text evidence="4">Homodimer.</text>
</comment>
<dbReference type="InterPro" id="IPR003607">
    <property type="entry name" value="HD/PDEase_dom"/>
</dbReference>
<dbReference type="PANTHER" id="PTHR11845">
    <property type="entry name" value="5'-DEOXYNUCLEOTIDASE HDDC2"/>
    <property type="match status" value="1"/>
</dbReference>
<feature type="domain" description="N-acetyltransferase" evidence="8">
    <location>
        <begin position="190"/>
        <end position="337"/>
    </location>
</feature>
<dbReference type="InterPro" id="IPR000182">
    <property type="entry name" value="GNAT_dom"/>
</dbReference>
<dbReference type="InterPro" id="IPR016181">
    <property type="entry name" value="Acyl_CoA_acyltransferase"/>
</dbReference>
<comment type="cofactor">
    <cofactor evidence="3">
        <name>Co(2+)</name>
        <dbReference type="ChEBI" id="CHEBI:48828"/>
    </cofactor>
</comment>
<dbReference type="InterPro" id="IPR006674">
    <property type="entry name" value="HD_domain"/>
</dbReference>
<dbReference type="RefSeq" id="WP_101235926.1">
    <property type="nucleotide sequence ID" value="NZ_PISJ01000010.1"/>
</dbReference>
<keyword evidence="7 9" id="KW-0378">Hydrolase</keyword>
<comment type="caution">
    <text evidence="9">The sequence shown here is derived from an EMBL/GenBank/DDBJ whole genome shotgun (WGS) entry which is preliminary data.</text>
</comment>
<dbReference type="EC" id="3.1.3.89" evidence="5"/>
<dbReference type="EMBL" id="PISJ01000010">
    <property type="protein sequence ID" value="PKF34690.1"/>
    <property type="molecule type" value="Genomic_DNA"/>
</dbReference>
<dbReference type="GO" id="GO:0005737">
    <property type="term" value="C:cytoplasm"/>
    <property type="evidence" value="ECO:0007669"/>
    <property type="project" value="TreeGrafter"/>
</dbReference>
<dbReference type="GO" id="GO:0016747">
    <property type="term" value="F:acyltransferase activity, transferring groups other than amino-acyl groups"/>
    <property type="evidence" value="ECO:0007669"/>
    <property type="project" value="InterPro"/>
</dbReference>
<evidence type="ECO:0000259" key="8">
    <source>
        <dbReference type="PROSITE" id="PS51186"/>
    </source>
</evidence>
<dbReference type="SUPFAM" id="SSF55729">
    <property type="entry name" value="Acyl-CoA N-acyltransferases (Nat)"/>
    <property type="match status" value="1"/>
</dbReference>
<protein>
    <recommendedName>
        <fullName evidence="5">5'-deoxynucleotidase</fullName>
        <ecNumber evidence="5">3.1.3.89</ecNumber>
    </recommendedName>
</protein>
<comment type="cofactor">
    <cofactor evidence="2">
        <name>Mn(2+)</name>
        <dbReference type="ChEBI" id="CHEBI:29035"/>
    </cofactor>
</comment>
<accession>A0A2N0WGX8</accession>
<dbReference type="Gene3D" id="3.40.630.30">
    <property type="match status" value="1"/>
</dbReference>
<evidence type="ECO:0000313" key="9">
    <source>
        <dbReference type="EMBL" id="PKF34690.1"/>
    </source>
</evidence>
<keyword evidence="6" id="KW-0479">Metal-binding</keyword>
<dbReference type="SMART" id="SM00471">
    <property type="entry name" value="HDc"/>
    <property type="match status" value="1"/>
</dbReference>
<dbReference type="GO" id="GO:0046872">
    <property type="term" value="F:metal ion binding"/>
    <property type="evidence" value="ECO:0007669"/>
    <property type="project" value="UniProtKB-KW"/>
</dbReference>
<dbReference type="Proteomes" id="UP000233553">
    <property type="component" value="Unassembled WGS sequence"/>
</dbReference>
<reference evidence="9 10" key="1">
    <citation type="submission" date="2017-12" db="EMBL/GenBank/DDBJ databases">
        <title>Draft Genome sequences of multiple microbial strains isolated from spacecraft associated surfaces.</title>
        <authorList>
            <person name="Seuylemezian A."/>
            <person name="Vaishampayan P."/>
            <person name="Venkateswaran K."/>
        </authorList>
    </citation>
    <scope>NUCLEOTIDE SEQUENCE [LARGE SCALE GENOMIC DNA]</scope>
    <source>
        <strain evidence="9 10">2P01AA</strain>
    </source>
</reference>
<evidence type="ECO:0000256" key="4">
    <source>
        <dbReference type="ARBA" id="ARBA00011738"/>
    </source>
</evidence>
<dbReference type="PANTHER" id="PTHR11845:SF13">
    <property type="entry name" value="5'-DEOXYNUCLEOTIDASE HDDC2"/>
    <property type="match status" value="1"/>
</dbReference>
<organism evidence="9 10">
    <name type="scientific">Acinetobacter proteolyticus</name>
    <dbReference type="NCBI Taxonomy" id="1776741"/>
    <lineage>
        <taxon>Bacteria</taxon>
        <taxon>Pseudomonadati</taxon>
        <taxon>Pseudomonadota</taxon>
        <taxon>Gammaproteobacteria</taxon>
        <taxon>Moraxellales</taxon>
        <taxon>Moraxellaceae</taxon>
        <taxon>Acinetobacter</taxon>
    </lineage>
</organism>
<evidence type="ECO:0000256" key="6">
    <source>
        <dbReference type="ARBA" id="ARBA00022723"/>
    </source>
</evidence>
<dbReference type="CDD" id="cd04301">
    <property type="entry name" value="NAT_SF"/>
    <property type="match status" value="1"/>
</dbReference>
<evidence type="ECO:0000256" key="3">
    <source>
        <dbReference type="ARBA" id="ARBA00001941"/>
    </source>
</evidence>
<dbReference type="Gene3D" id="1.10.3210.10">
    <property type="entry name" value="Hypothetical protein af1432"/>
    <property type="match status" value="1"/>
</dbReference>
<dbReference type="InterPro" id="IPR039356">
    <property type="entry name" value="YfbR/HDDC2"/>
</dbReference>
<proteinExistence type="predicted"/>
<evidence type="ECO:0000313" key="10">
    <source>
        <dbReference type="Proteomes" id="UP000233553"/>
    </source>
</evidence>
<dbReference type="Pfam" id="PF13023">
    <property type="entry name" value="HD_3"/>
    <property type="match status" value="1"/>
</dbReference>
<evidence type="ECO:0000256" key="1">
    <source>
        <dbReference type="ARBA" id="ARBA00001638"/>
    </source>
</evidence>
<comment type="catalytic activity">
    <reaction evidence="1">
        <text>a 2'-deoxyribonucleoside 5'-phosphate + H2O = a 2'-deoxyribonucleoside + phosphate</text>
        <dbReference type="Rhea" id="RHEA:36167"/>
        <dbReference type="ChEBI" id="CHEBI:15377"/>
        <dbReference type="ChEBI" id="CHEBI:18274"/>
        <dbReference type="ChEBI" id="CHEBI:43474"/>
        <dbReference type="ChEBI" id="CHEBI:65317"/>
        <dbReference type="EC" id="3.1.3.89"/>
    </reaction>
</comment>
<dbReference type="SUPFAM" id="SSF109604">
    <property type="entry name" value="HD-domain/PDEase-like"/>
    <property type="match status" value="1"/>
</dbReference>
<evidence type="ECO:0000256" key="5">
    <source>
        <dbReference type="ARBA" id="ARBA00012964"/>
    </source>
</evidence>